<organism evidence="14 15">
    <name type="scientific">Muricoccus roseus</name>
    <dbReference type="NCBI Taxonomy" id="198092"/>
    <lineage>
        <taxon>Bacteria</taxon>
        <taxon>Pseudomonadati</taxon>
        <taxon>Pseudomonadota</taxon>
        <taxon>Alphaproteobacteria</taxon>
        <taxon>Acetobacterales</taxon>
        <taxon>Roseomonadaceae</taxon>
        <taxon>Muricoccus</taxon>
    </lineage>
</organism>
<dbReference type="EMBL" id="FQZF01000030">
    <property type="protein sequence ID" value="SHK07149.1"/>
    <property type="molecule type" value="Genomic_DNA"/>
</dbReference>
<dbReference type="Pfam" id="PF00571">
    <property type="entry name" value="CBS"/>
    <property type="match status" value="1"/>
</dbReference>
<dbReference type="Proteomes" id="UP000184387">
    <property type="component" value="Unassembled WGS sequence"/>
</dbReference>
<keyword evidence="8 10" id="KW-0472">Membrane</keyword>
<dbReference type="PANTHER" id="PTHR43099">
    <property type="entry name" value="UPF0053 PROTEIN YRKA"/>
    <property type="match status" value="1"/>
</dbReference>
<dbReference type="Pfam" id="PF03471">
    <property type="entry name" value="CorC_HlyC"/>
    <property type="match status" value="1"/>
</dbReference>
<evidence type="ECO:0000256" key="11">
    <source>
        <dbReference type="SAM" id="Phobius"/>
    </source>
</evidence>
<keyword evidence="15" id="KW-1185">Reference proteome</keyword>
<feature type="transmembrane region" description="Helical" evidence="11">
    <location>
        <begin position="6"/>
        <end position="25"/>
    </location>
</feature>
<evidence type="ECO:0000259" key="13">
    <source>
        <dbReference type="PROSITE" id="PS51846"/>
    </source>
</evidence>
<evidence type="ECO:0000313" key="15">
    <source>
        <dbReference type="Proteomes" id="UP000184387"/>
    </source>
</evidence>
<dbReference type="InterPro" id="IPR000644">
    <property type="entry name" value="CBS_dom"/>
</dbReference>
<dbReference type="SUPFAM" id="SSF56176">
    <property type="entry name" value="FAD-binding/transporter-associated domain-like"/>
    <property type="match status" value="1"/>
</dbReference>
<dbReference type="GO" id="GO:0050660">
    <property type="term" value="F:flavin adenine dinucleotide binding"/>
    <property type="evidence" value="ECO:0007669"/>
    <property type="project" value="InterPro"/>
</dbReference>
<gene>
    <name evidence="14" type="ORF">SAMN02745194_04108</name>
</gene>
<feature type="domain" description="CBS" evidence="12">
    <location>
        <begin position="216"/>
        <end position="277"/>
    </location>
</feature>
<dbReference type="InterPro" id="IPR046342">
    <property type="entry name" value="CBS_dom_sf"/>
</dbReference>
<dbReference type="GO" id="GO:0005886">
    <property type="term" value="C:plasma membrane"/>
    <property type="evidence" value="ECO:0007669"/>
    <property type="project" value="UniProtKB-SubCell"/>
</dbReference>
<comment type="similarity">
    <text evidence="2">Belongs to the UPF0053 family. Hemolysin C subfamily.</text>
</comment>
<evidence type="ECO:0000256" key="1">
    <source>
        <dbReference type="ARBA" id="ARBA00004651"/>
    </source>
</evidence>
<dbReference type="RefSeq" id="WP_073138210.1">
    <property type="nucleotide sequence ID" value="NZ_FQZF01000030.1"/>
</dbReference>
<sequence>MIEIAIVVALILLNGVFSCSELAVVSSRPRRLQAMADAGNRGAQAALALRENPGRFLSTVQIGITLVGILAGAFSGEALGGRLSNWLQTFGVPAGVANPLGFGLVIAVVTYLSIVIGELVPKRFAMRNPEGFASFIAPLMSFLSRAALPAAWLLDASTGLVFRVLGVGPQQESKVTDEEIRSLVADAESSGTIASAERHLISGVMRLGDRPVRGIMTPRTEVEWVDITASEARIREILSNTHHSRLPVGEGSTEALIGIIQTRELLARAMAGQPLDLHALIRPVQVIPETAGALDAMALLQAAEVPVVFVHDEYGHFEGLVTPADLLETIAGVFRTDLDHSDDAGAVQRQDGSWLLAGWLPADEMAEHLGVSLPTGRDYQTVAGHVLASLGRLPKTGEQVDIGAWRFEVVDLDHNRIDKVLVTRIPGADQVKTGLHRAV</sequence>
<evidence type="ECO:0000256" key="3">
    <source>
        <dbReference type="ARBA" id="ARBA00022475"/>
    </source>
</evidence>
<protein>
    <submittedName>
        <fullName evidence="14">Putative hemolysin</fullName>
    </submittedName>
</protein>
<comment type="subcellular location">
    <subcellularLocation>
        <location evidence="1">Cell membrane</location>
        <topology evidence="1">Multi-pass membrane protein</topology>
    </subcellularLocation>
</comment>
<dbReference type="SMART" id="SM01091">
    <property type="entry name" value="CorC_HlyC"/>
    <property type="match status" value="1"/>
</dbReference>
<dbReference type="InterPro" id="IPR016169">
    <property type="entry name" value="FAD-bd_PCMH_sub2"/>
</dbReference>
<dbReference type="AlphaFoldDB" id="A0A1M6PGS9"/>
<proteinExistence type="inferred from homology"/>
<keyword evidence="3" id="KW-1003">Cell membrane</keyword>
<dbReference type="InterPro" id="IPR002550">
    <property type="entry name" value="CNNM"/>
</dbReference>
<dbReference type="PROSITE" id="PS51371">
    <property type="entry name" value="CBS"/>
    <property type="match status" value="2"/>
</dbReference>
<reference evidence="14 15" key="1">
    <citation type="submission" date="2016-11" db="EMBL/GenBank/DDBJ databases">
        <authorList>
            <person name="Jaros S."/>
            <person name="Januszkiewicz K."/>
            <person name="Wedrychowicz H."/>
        </authorList>
    </citation>
    <scope>NUCLEOTIDE SEQUENCE [LARGE SCALE GENOMIC DNA]</scope>
    <source>
        <strain evidence="14 15">DSM 14916</strain>
    </source>
</reference>
<evidence type="ECO:0000256" key="4">
    <source>
        <dbReference type="ARBA" id="ARBA00022692"/>
    </source>
</evidence>
<dbReference type="InterPro" id="IPR005170">
    <property type="entry name" value="Transptr-assoc_dom"/>
</dbReference>
<feature type="transmembrane region" description="Helical" evidence="11">
    <location>
        <begin position="132"/>
        <end position="154"/>
    </location>
</feature>
<keyword evidence="5" id="KW-0677">Repeat</keyword>
<evidence type="ECO:0000256" key="10">
    <source>
        <dbReference type="PROSITE-ProRule" id="PRU01193"/>
    </source>
</evidence>
<keyword evidence="6 10" id="KW-1133">Transmembrane helix</keyword>
<evidence type="ECO:0000256" key="6">
    <source>
        <dbReference type="ARBA" id="ARBA00022989"/>
    </source>
</evidence>
<evidence type="ECO:0000256" key="8">
    <source>
        <dbReference type="ARBA" id="ARBA00023136"/>
    </source>
</evidence>
<keyword evidence="7 9" id="KW-0129">CBS domain</keyword>
<evidence type="ECO:0000259" key="12">
    <source>
        <dbReference type="PROSITE" id="PS51371"/>
    </source>
</evidence>
<evidence type="ECO:0000256" key="7">
    <source>
        <dbReference type="ARBA" id="ARBA00023122"/>
    </source>
</evidence>
<feature type="domain" description="CNNM transmembrane" evidence="13">
    <location>
        <begin position="1"/>
        <end position="197"/>
    </location>
</feature>
<evidence type="ECO:0000256" key="9">
    <source>
        <dbReference type="PROSITE-ProRule" id="PRU00703"/>
    </source>
</evidence>
<dbReference type="Gene3D" id="3.30.465.10">
    <property type="match status" value="1"/>
</dbReference>
<accession>A0A1M6PGS9</accession>
<evidence type="ECO:0000256" key="2">
    <source>
        <dbReference type="ARBA" id="ARBA00006446"/>
    </source>
</evidence>
<feature type="domain" description="CBS" evidence="12">
    <location>
        <begin position="280"/>
        <end position="338"/>
    </location>
</feature>
<dbReference type="PROSITE" id="PS51846">
    <property type="entry name" value="CNNM"/>
    <property type="match status" value="1"/>
</dbReference>
<keyword evidence="4 10" id="KW-0812">Transmembrane</keyword>
<dbReference type="OrthoDB" id="9805314at2"/>
<dbReference type="InterPro" id="IPR051676">
    <property type="entry name" value="UPF0053_domain"/>
</dbReference>
<dbReference type="SUPFAM" id="SSF54631">
    <property type="entry name" value="CBS-domain pair"/>
    <property type="match status" value="1"/>
</dbReference>
<dbReference type="FunFam" id="3.30.465.10:FF:000023">
    <property type="entry name" value="Magnesium and cobalt transporter"/>
    <property type="match status" value="1"/>
</dbReference>
<dbReference type="InterPro" id="IPR036318">
    <property type="entry name" value="FAD-bd_PCMH-like_sf"/>
</dbReference>
<dbReference type="InterPro" id="IPR044751">
    <property type="entry name" value="Ion_transp-like_CBS"/>
</dbReference>
<dbReference type="STRING" id="198092.SAMN02745194_04108"/>
<name>A0A1M6PGS9_9PROT</name>
<dbReference type="PANTHER" id="PTHR43099:SF5">
    <property type="entry name" value="HLYC_CORC FAMILY TRANSPORTER"/>
    <property type="match status" value="1"/>
</dbReference>
<evidence type="ECO:0000313" key="14">
    <source>
        <dbReference type="EMBL" id="SHK07149.1"/>
    </source>
</evidence>
<feature type="transmembrane region" description="Helical" evidence="11">
    <location>
        <begin position="96"/>
        <end position="120"/>
    </location>
</feature>
<evidence type="ECO:0000256" key="5">
    <source>
        <dbReference type="ARBA" id="ARBA00022737"/>
    </source>
</evidence>
<feature type="transmembrane region" description="Helical" evidence="11">
    <location>
        <begin position="56"/>
        <end position="76"/>
    </location>
</feature>
<dbReference type="Gene3D" id="3.10.580.10">
    <property type="entry name" value="CBS-domain"/>
    <property type="match status" value="1"/>
</dbReference>
<dbReference type="Pfam" id="PF01595">
    <property type="entry name" value="CNNM"/>
    <property type="match status" value="1"/>
</dbReference>
<dbReference type="CDD" id="cd04590">
    <property type="entry name" value="CBS_pair_CorC_HlyC_assoc"/>
    <property type="match status" value="1"/>
</dbReference>